<dbReference type="InterPro" id="IPR005145">
    <property type="entry name" value="Sua5_C"/>
</dbReference>
<evidence type="ECO:0000256" key="12">
    <source>
        <dbReference type="ARBA" id="ARBA00048366"/>
    </source>
</evidence>
<dbReference type="PANTHER" id="PTHR17490">
    <property type="entry name" value="SUA5"/>
    <property type="match status" value="1"/>
</dbReference>
<reference evidence="16 17" key="1">
    <citation type="journal article" date="2020" name="Nature">
        <title>Bacterial chemolithoautotrophy via manganese oxidation.</title>
        <authorList>
            <person name="Yu H."/>
            <person name="Leadbetter J.R."/>
        </authorList>
    </citation>
    <scope>NUCLEOTIDE SEQUENCE [LARGE SCALE GENOMIC DNA]</scope>
    <source>
        <strain evidence="16 17">RBP-1</strain>
    </source>
</reference>
<feature type="domain" description="YrdC-like" evidence="15">
    <location>
        <begin position="8"/>
        <end position="199"/>
    </location>
</feature>
<name>A0A7X6DKT1_9BURK</name>
<feature type="binding site" evidence="14">
    <location>
        <position position="144"/>
    </location>
    <ligand>
        <name>ATP</name>
        <dbReference type="ChEBI" id="CHEBI:30616"/>
    </ligand>
</feature>
<comment type="function">
    <text evidence="13">Required for the formation of a threonylcarbamoyl group on adenosine at position 37 (t(6)A37) in tRNAs that read codons beginning with adenine.</text>
</comment>
<comment type="caution">
    <text evidence="16">The sequence shown here is derived from an EMBL/GenBank/DDBJ whole genome shotgun (WGS) entry which is preliminary data.</text>
</comment>
<evidence type="ECO:0000313" key="17">
    <source>
        <dbReference type="Proteomes" id="UP000521868"/>
    </source>
</evidence>
<dbReference type="GO" id="GO:0005524">
    <property type="term" value="F:ATP binding"/>
    <property type="evidence" value="ECO:0007669"/>
    <property type="project" value="UniProtKB-UniRule"/>
</dbReference>
<accession>A0A7X6DKT1</accession>
<evidence type="ECO:0000313" key="16">
    <source>
        <dbReference type="EMBL" id="NKE69014.1"/>
    </source>
</evidence>
<evidence type="ECO:0000256" key="1">
    <source>
        <dbReference type="ARBA" id="ARBA00004496"/>
    </source>
</evidence>
<dbReference type="PANTHER" id="PTHR17490:SF16">
    <property type="entry name" value="THREONYLCARBAMOYL-AMP SYNTHASE"/>
    <property type="match status" value="1"/>
</dbReference>
<evidence type="ECO:0000256" key="7">
    <source>
        <dbReference type="ARBA" id="ARBA00022694"/>
    </source>
</evidence>
<dbReference type="Proteomes" id="UP000521868">
    <property type="component" value="Unassembled WGS sequence"/>
</dbReference>
<dbReference type="SUPFAM" id="SSF55821">
    <property type="entry name" value="YrdC/RibB"/>
    <property type="match status" value="1"/>
</dbReference>
<feature type="binding site" evidence="14">
    <location>
        <position position="152"/>
    </location>
    <ligand>
        <name>ATP</name>
        <dbReference type="ChEBI" id="CHEBI:30616"/>
    </ligand>
</feature>
<feature type="binding site" evidence="14">
    <location>
        <position position="30"/>
    </location>
    <ligand>
        <name>L-threonine</name>
        <dbReference type="ChEBI" id="CHEBI:57926"/>
    </ligand>
</feature>
<evidence type="ECO:0000256" key="11">
    <source>
        <dbReference type="ARBA" id="ARBA00029774"/>
    </source>
</evidence>
<evidence type="ECO:0000256" key="10">
    <source>
        <dbReference type="ARBA" id="ARBA00022840"/>
    </source>
</evidence>
<dbReference type="RefSeq" id="WP_168110152.1">
    <property type="nucleotide sequence ID" value="NZ_VTOX01000014.1"/>
</dbReference>
<dbReference type="Gene3D" id="3.90.870.10">
    <property type="entry name" value="DHBP synthase"/>
    <property type="match status" value="1"/>
</dbReference>
<dbReference type="GO" id="GO:0006450">
    <property type="term" value="P:regulation of translational fidelity"/>
    <property type="evidence" value="ECO:0007669"/>
    <property type="project" value="TreeGrafter"/>
</dbReference>
<evidence type="ECO:0000256" key="2">
    <source>
        <dbReference type="ARBA" id="ARBA00007663"/>
    </source>
</evidence>
<keyword evidence="9 13" id="KW-0547">Nucleotide-binding</keyword>
<gene>
    <name evidence="16" type="ORF">RAMLITH_24685</name>
</gene>
<dbReference type="InterPro" id="IPR010923">
    <property type="entry name" value="T(6)A37_SUA5"/>
</dbReference>
<dbReference type="EC" id="2.7.7.87" evidence="3 13"/>
<keyword evidence="10 13" id="KW-0067">ATP-binding</keyword>
<dbReference type="AlphaFoldDB" id="A0A7X6DKT1"/>
<feature type="binding site" evidence="14">
    <location>
        <position position="53"/>
    </location>
    <ligand>
        <name>ATP</name>
        <dbReference type="ChEBI" id="CHEBI:30616"/>
    </ligand>
</feature>
<evidence type="ECO:0000256" key="9">
    <source>
        <dbReference type="ARBA" id="ARBA00022741"/>
    </source>
</evidence>
<evidence type="ECO:0000256" key="3">
    <source>
        <dbReference type="ARBA" id="ARBA00012584"/>
    </source>
</evidence>
<feature type="binding site" evidence="14">
    <location>
        <position position="116"/>
    </location>
    <ligand>
        <name>L-threonine</name>
        <dbReference type="ChEBI" id="CHEBI:57926"/>
    </ligand>
</feature>
<dbReference type="InterPro" id="IPR050156">
    <property type="entry name" value="TC-AMP_synthase_SUA5"/>
</dbReference>
<evidence type="ECO:0000256" key="14">
    <source>
        <dbReference type="PIRSR" id="PIRSR004930-1"/>
    </source>
</evidence>
<dbReference type="Pfam" id="PF03481">
    <property type="entry name" value="Sua5_C"/>
    <property type="match status" value="1"/>
</dbReference>
<evidence type="ECO:0000259" key="15">
    <source>
        <dbReference type="PROSITE" id="PS51163"/>
    </source>
</evidence>
<comment type="catalytic activity">
    <reaction evidence="12 13">
        <text>L-threonine + hydrogencarbonate + ATP = L-threonylcarbamoyladenylate + diphosphate + H2O</text>
        <dbReference type="Rhea" id="RHEA:36407"/>
        <dbReference type="ChEBI" id="CHEBI:15377"/>
        <dbReference type="ChEBI" id="CHEBI:17544"/>
        <dbReference type="ChEBI" id="CHEBI:30616"/>
        <dbReference type="ChEBI" id="CHEBI:33019"/>
        <dbReference type="ChEBI" id="CHEBI:57926"/>
        <dbReference type="ChEBI" id="CHEBI:73682"/>
        <dbReference type="EC" id="2.7.7.87"/>
    </reaction>
</comment>
<dbReference type="InterPro" id="IPR017945">
    <property type="entry name" value="DHBP_synth_RibB-like_a/b_dom"/>
</dbReference>
<dbReference type="GO" id="GO:0000049">
    <property type="term" value="F:tRNA binding"/>
    <property type="evidence" value="ECO:0007669"/>
    <property type="project" value="TreeGrafter"/>
</dbReference>
<dbReference type="PROSITE" id="PS51163">
    <property type="entry name" value="YRDC"/>
    <property type="match status" value="1"/>
</dbReference>
<keyword evidence="7 13" id="KW-0819">tRNA processing</keyword>
<keyword evidence="8 13" id="KW-0548">Nucleotidyltransferase</keyword>
<feature type="binding site" evidence="14">
    <location>
        <position position="195"/>
    </location>
    <ligand>
        <name>ATP</name>
        <dbReference type="ChEBI" id="CHEBI:30616"/>
    </ligand>
</feature>
<dbReference type="GO" id="GO:0008033">
    <property type="term" value="P:tRNA processing"/>
    <property type="evidence" value="ECO:0007669"/>
    <property type="project" value="UniProtKB-KW"/>
</dbReference>
<dbReference type="GO" id="GO:0061710">
    <property type="term" value="F:L-threonylcarbamoyladenylate synthase"/>
    <property type="evidence" value="ECO:0007669"/>
    <property type="project" value="UniProtKB-EC"/>
</dbReference>
<dbReference type="InterPro" id="IPR006070">
    <property type="entry name" value="Sua5-like_dom"/>
</dbReference>
<dbReference type="Gene3D" id="3.40.50.11030">
    <property type="entry name" value="Threonylcarbamoyl-AMP synthase, C-terminal domain"/>
    <property type="match status" value="1"/>
</dbReference>
<comment type="subcellular location">
    <subcellularLocation>
        <location evidence="1 13">Cytoplasm</location>
    </subcellularLocation>
</comment>
<dbReference type="Pfam" id="PF01300">
    <property type="entry name" value="Sua5_yciO_yrdC"/>
    <property type="match status" value="1"/>
</dbReference>
<dbReference type="InterPro" id="IPR038385">
    <property type="entry name" value="Sua5/YwlC_C"/>
</dbReference>
<evidence type="ECO:0000256" key="5">
    <source>
        <dbReference type="ARBA" id="ARBA00022490"/>
    </source>
</evidence>
<proteinExistence type="inferred from homology"/>
<dbReference type="GO" id="GO:0005737">
    <property type="term" value="C:cytoplasm"/>
    <property type="evidence" value="ECO:0007669"/>
    <property type="project" value="UniProtKB-SubCell"/>
</dbReference>
<dbReference type="GO" id="GO:0003725">
    <property type="term" value="F:double-stranded RNA binding"/>
    <property type="evidence" value="ECO:0007669"/>
    <property type="project" value="UniProtKB-UniRule"/>
</dbReference>
<feature type="binding site" evidence="14">
    <location>
        <position position="181"/>
    </location>
    <ligand>
        <name>L-threonine</name>
        <dbReference type="ChEBI" id="CHEBI:57926"/>
    </ligand>
</feature>
<dbReference type="EMBL" id="VTOX01000014">
    <property type="protein sequence ID" value="NKE69014.1"/>
    <property type="molecule type" value="Genomic_DNA"/>
</dbReference>
<comment type="similarity">
    <text evidence="2 13">Belongs to the SUA5 family.</text>
</comment>
<evidence type="ECO:0000256" key="4">
    <source>
        <dbReference type="ARBA" id="ARBA00015492"/>
    </source>
</evidence>
<feature type="binding site" evidence="14">
    <location>
        <position position="235"/>
    </location>
    <ligand>
        <name>ATP</name>
        <dbReference type="ChEBI" id="CHEBI:30616"/>
    </ligand>
</feature>
<organism evidence="16 17">
    <name type="scientific">Ramlibacter lithotrophicus</name>
    <dbReference type="NCBI Taxonomy" id="2606681"/>
    <lineage>
        <taxon>Bacteria</taxon>
        <taxon>Pseudomonadati</taxon>
        <taxon>Pseudomonadota</taxon>
        <taxon>Betaproteobacteria</taxon>
        <taxon>Burkholderiales</taxon>
        <taxon>Comamonadaceae</taxon>
        <taxon>Ramlibacter</taxon>
    </lineage>
</organism>
<dbReference type="NCBIfam" id="TIGR00057">
    <property type="entry name" value="L-threonylcarbamoyladenylate synthase"/>
    <property type="match status" value="1"/>
</dbReference>
<evidence type="ECO:0000256" key="6">
    <source>
        <dbReference type="ARBA" id="ARBA00022679"/>
    </source>
</evidence>
<evidence type="ECO:0000256" key="13">
    <source>
        <dbReference type="PIRNR" id="PIRNR004930"/>
    </source>
</evidence>
<protein>
    <recommendedName>
        <fullName evidence="4 13">Threonylcarbamoyl-AMP synthase</fullName>
        <shortName evidence="13">TC-AMP synthase</shortName>
        <ecNumber evidence="3 13">2.7.7.87</ecNumber>
    </recommendedName>
    <alternativeName>
        <fullName evidence="11 13">L-threonylcarbamoyladenylate synthase</fullName>
    </alternativeName>
</protein>
<feature type="binding site" evidence="14">
    <location>
        <position position="62"/>
    </location>
    <ligand>
        <name>L-threonine</name>
        <dbReference type="ChEBI" id="CHEBI:57926"/>
    </ligand>
</feature>
<dbReference type="PIRSF" id="PIRSF004930">
    <property type="entry name" value="Tln_factor_SUA5"/>
    <property type="match status" value="1"/>
</dbReference>
<sequence>MIVDGRAPAGIAQAVRTLAAGELVGVPTETVYGLAADADNEAAVAKIFAAKGRPSDHPLIVHVADAAAAPHFAAAIPEFASRLIAAFWPGPLTLILPRRPGRAAAAAGGQSSIGLRCPAHPVAHALLLACANATPPMAGLAAPSANKFGRVSPTTAQHVRSEFGDGLLVLDGGPCDVGIESTIVDCTRGVPVLLRPGVLTVDAVSAACGQRLLLPQEAAQPQAAPRASGTLESHYAPRATVRLMDARSLRTALAVLGPDAPRIAVYARSALHSDSHQVLLRRMPGDPAQAARELFAALRDFDDAGVQLIWVEAPPAGPEWDGVRDRLQRASVR</sequence>
<feature type="binding site" evidence="14">
    <location>
        <position position="142"/>
    </location>
    <ligand>
        <name>L-threonine</name>
        <dbReference type="ChEBI" id="CHEBI:57926"/>
    </ligand>
</feature>
<keyword evidence="5 13" id="KW-0963">Cytoplasm</keyword>
<keyword evidence="6 13" id="KW-0808">Transferase</keyword>
<evidence type="ECO:0000256" key="8">
    <source>
        <dbReference type="ARBA" id="ARBA00022695"/>
    </source>
</evidence>
<keyword evidence="17" id="KW-1185">Reference proteome</keyword>